<dbReference type="GO" id="GO:0003677">
    <property type="term" value="F:DNA binding"/>
    <property type="evidence" value="ECO:0007669"/>
    <property type="project" value="UniProtKB-UniRule"/>
</dbReference>
<dbReference type="Pfam" id="PF14487">
    <property type="entry name" value="DarT"/>
    <property type="match status" value="1"/>
</dbReference>
<feature type="domain" description="DarT" evidence="7">
    <location>
        <begin position="8"/>
        <end position="225"/>
    </location>
</feature>
<keyword evidence="4 6" id="KW-0548">Nucleotidyltransferase</keyword>
<keyword evidence="2 6" id="KW-0328">Glycosyltransferase</keyword>
<evidence type="ECO:0000256" key="5">
    <source>
        <dbReference type="ARBA" id="ARBA00023125"/>
    </source>
</evidence>
<keyword evidence="9" id="KW-1185">Reference proteome</keyword>
<sequence length="228" mass="25799">MCAMPIPVRLFHITSIDNLAAIFQQGELVSKTRGEALHLGYHNIAHAGAQSKRAARAVIDPPGGTIHDYVPFYFAPRSPMLSAIHHGQVAGCNYGQSDIVHFELLVRRVIDENAEIVFYDRNATKAYSVPYTDPYQLKNAIAWDLLTEPPTLDGFCRYFHDRHEPAKYMDRCEKRQAEFLVKKAVPIDWFTRIGVMNDHAAQLVLGLAEAAGVNVSVQIMPEWYFQER</sequence>
<gene>
    <name evidence="8" type="ORF">GCM10011403_27070</name>
</gene>
<evidence type="ECO:0000256" key="4">
    <source>
        <dbReference type="ARBA" id="ARBA00022695"/>
    </source>
</evidence>
<dbReference type="InterPro" id="IPR029494">
    <property type="entry name" value="DarT"/>
</dbReference>
<feature type="binding site" evidence="6">
    <location>
        <begin position="12"/>
        <end position="14"/>
    </location>
    <ligand>
        <name>NAD(+)</name>
        <dbReference type="ChEBI" id="CHEBI:57540"/>
    </ligand>
</feature>
<dbReference type="RefSeq" id="WP_188619155.1">
    <property type="nucleotide sequence ID" value="NZ_BMIY01000013.1"/>
</dbReference>
<dbReference type="PROSITE" id="PS52018">
    <property type="entry name" value="DART"/>
    <property type="match status" value="1"/>
</dbReference>
<evidence type="ECO:0000256" key="1">
    <source>
        <dbReference type="ARBA" id="ARBA00022649"/>
    </source>
</evidence>
<evidence type="ECO:0000256" key="6">
    <source>
        <dbReference type="PROSITE-ProRule" id="PRU01362"/>
    </source>
</evidence>
<dbReference type="GO" id="GO:0016779">
    <property type="term" value="F:nucleotidyltransferase activity"/>
    <property type="evidence" value="ECO:0007669"/>
    <property type="project" value="UniProtKB-UniRule"/>
</dbReference>
<comment type="caution">
    <text evidence="8">The sequence shown here is derived from an EMBL/GenBank/DDBJ whole genome shotgun (WGS) entry which is preliminary data.</text>
</comment>
<accession>A0A916VJS4</accession>
<feature type="active site" evidence="6">
    <location>
        <position position="178"/>
    </location>
</feature>
<comment type="caution">
    <text evidence="6">Lacks conserved residue(s) required for the propagation of feature annotation.</text>
</comment>
<reference evidence="8" key="2">
    <citation type="submission" date="2020-09" db="EMBL/GenBank/DDBJ databases">
        <authorList>
            <person name="Sun Q."/>
            <person name="Zhou Y."/>
        </authorList>
    </citation>
    <scope>NUCLEOTIDE SEQUENCE</scope>
    <source>
        <strain evidence="8">CGMCC 1.15425</strain>
    </source>
</reference>
<dbReference type="EMBL" id="BMIY01000013">
    <property type="protein sequence ID" value="GFZ82277.1"/>
    <property type="molecule type" value="Genomic_DNA"/>
</dbReference>
<feature type="active site" description="Proton acceptor" evidence="6">
    <location>
        <position position="53"/>
    </location>
</feature>
<keyword evidence="5 6" id="KW-0238">DNA-binding</keyword>
<evidence type="ECO:0000256" key="2">
    <source>
        <dbReference type="ARBA" id="ARBA00022676"/>
    </source>
</evidence>
<comment type="catalytic activity">
    <reaction evidence="6">
        <text>a thymidine in DNA + NAD(+) = an N-(ADP-alpha-D-ribosyl)-thymidine in DNA + nicotinamide + H(+)</text>
        <dbReference type="Rhea" id="RHEA:71651"/>
        <dbReference type="Rhea" id="RHEA-COMP:13556"/>
        <dbReference type="Rhea" id="RHEA-COMP:18051"/>
        <dbReference type="ChEBI" id="CHEBI:15378"/>
        <dbReference type="ChEBI" id="CHEBI:17154"/>
        <dbReference type="ChEBI" id="CHEBI:57540"/>
        <dbReference type="ChEBI" id="CHEBI:137386"/>
        <dbReference type="ChEBI" id="CHEBI:191199"/>
    </reaction>
</comment>
<feature type="binding site" evidence="6">
    <location>
        <position position="53"/>
    </location>
    <ligand>
        <name>NAD(+)</name>
        <dbReference type="ChEBI" id="CHEBI:57540"/>
    </ligand>
</feature>
<dbReference type="Proteomes" id="UP000627715">
    <property type="component" value="Unassembled WGS sequence"/>
</dbReference>
<dbReference type="AlphaFoldDB" id="A0A916VJS4"/>
<protein>
    <recommendedName>
        <fullName evidence="7">DarT domain-containing protein</fullName>
    </recommendedName>
</protein>
<proteinExistence type="inferred from homology"/>
<reference evidence="8" key="1">
    <citation type="journal article" date="2014" name="Int. J. Syst. Evol. Microbiol.">
        <title>Complete genome sequence of Corynebacterium casei LMG S-19264T (=DSM 44701T), isolated from a smear-ripened cheese.</title>
        <authorList>
            <consortium name="US DOE Joint Genome Institute (JGI-PGF)"/>
            <person name="Walter F."/>
            <person name="Albersmeier A."/>
            <person name="Kalinowski J."/>
            <person name="Ruckert C."/>
        </authorList>
    </citation>
    <scope>NUCLEOTIDE SEQUENCE</scope>
    <source>
        <strain evidence="8">CGMCC 1.15425</strain>
    </source>
</reference>
<keyword evidence="1 6" id="KW-1277">Toxin-antitoxin system</keyword>
<evidence type="ECO:0000256" key="3">
    <source>
        <dbReference type="ARBA" id="ARBA00022679"/>
    </source>
</evidence>
<organism evidence="8 9">
    <name type="scientific">Pseudohongiella nitratireducens</name>
    <dbReference type="NCBI Taxonomy" id="1768907"/>
    <lineage>
        <taxon>Bacteria</taxon>
        <taxon>Pseudomonadati</taxon>
        <taxon>Pseudomonadota</taxon>
        <taxon>Gammaproteobacteria</taxon>
        <taxon>Pseudomonadales</taxon>
        <taxon>Pseudohongiellaceae</taxon>
        <taxon>Pseudohongiella</taxon>
    </lineage>
</organism>
<comment type="similarity">
    <text evidence="6">Belongs to the DarT ADP-ribosyltransferase family.</text>
</comment>
<keyword evidence="3 6" id="KW-0808">Transferase</keyword>
<name>A0A916VJS4_9GAMM</name>
<dbReference type="GO" id="GO:0016757">
    <property type="term" value="F:glycosyltransferase activity"/>
    <property type="evidence" value="ECO:0007669"/>
    <property type="project" value="UniProtKB-UniRule"/>
</dbReference>
<evidence type="ECO:0000259" key="7">
    <source>
        <dbReference type="PROSITE" id="PS52018"/>
    </source>
</evidence>
<evidence type="ECO:0000313" key="9">
    <source>
        <dbReference type="Proteomes" id="UP000627715"/>
    </source>
</evidence>
<evidence type="ECO:0000313" key="8">
    <source>
        <dbReference type="EMBL" id="GFZ82277.1"/>
    </source>
</evidence>